<sequence>MSLEYPQAIHTFLIVSGWLIGAAYFIVLETPCCSFYIPTGHTYFLYKAANPEDSRALATIIPIYNEVMTGVGIFVYLILGASLIKQRLAMRHKDEAAIKKHFIVFWREKSILIYAATKIAVDAIIFTFYLGPPTFALELIGFYFHVLDKLLLAPALLLMTSRSVREEAFPFLKTRKTTVVSVVVTTKEITRSVV</sequence>
<evidence type="ECO:0000256" key="1">
    <source>
        <dbReference type="SAM" id="Phobius"/>
    </source>
</evidence>
<keyword evidence="2" id="KW-1185">Reference proteome</keyword>
<evidence type="ECO:0000313" key="3">
    <source>
        <dbReference type="WBParaSite" id="L893_g17318.t1"/>
    </source>
</evidence>
<dbReference type="Proteomes" id="UP000095287">
    <property type="component" value="Unplaced"/>
</dbReference>
<accession>A0A1I7YLG1</accession>
<reference evidence="3" key="1">
    <citation type="submission" date="2016-11" db="UniProtKB">
        <authorList>
            <consortium name="WormBaseParasite"/>
        </authorList>
    </citation>
    <scope>IDENTIFICATION</scope>
</reference>
<name>A0A1I7YLG1_9BILA</name>
<dbReference type="WBParaSite" id="L893_g17318.t1">
    <property type="protein sequence ID" value="L893_g17318.t1"/>
    <property type="gene ID" value="L893_g17318"/>
</dbReference>
<feature type="transmembrane region" description="Helical" evidence="1">
    <location>
        <begin position="12"/>
        <end position="37"/>
    </location>
</feature>
<dbReference type="AlphaFoldDB" id="A0A1I7YLG1"/>
<organism evidence="2 3">
    <name type="scientific">Steinernema glaseri</name>
    <dbReference type="NCBI Taxonomy" id="37863"/>
    <lineage>
        <taxon>Eukaryota</taxon>
        <taxon>Metazoa</taxon>
        <taxon>Ecdysozoa</taxon>
        <taxon>Nematoda</taxon>
        <taxon>Chromadorea</taxon>
        <taxon>Rhabditida</taxon>
        <taxon>Tylenchina</taxon>
        <taxon>Panagrolaimomorpha</taxon>
        <taxon>Strongyloidoidea</taxon>
        <taxon>Steinernematidae</taxon>
        <taxon>Steinernema</taxon>
    </lineage>
</organism>
<keyword evidence="1" id="KW-1133">Transmembrane helix</keyword>
<feature type="transmembrane region" description="Helical" evidence="1">
    <location>
        <begin position="57"/>
        <end position="84"/>
    </location>
</feature>
<keyword evidence="1" id="KW-0472">Membrane</keyword>
<evidence type="ECO:0000313" key="2">
    <source>
        <dbReference type="Proteomes" id="UP000095287"/>
    </source>
</evidence>
<keyword evidence="1" id="KW-0812">Transmembrane</keyword>
<proteinExistence type="predicted"/>
<protein>
    <submittedName>
        <fullName evidence="3">Serpentine receptor class gamma</fullName>
    </submittedName>
</protein>